<name>A0ABT9YQT3_9STRE</name>
<evidence type="ECO:0000256" key="6">
    <source>
        <dbReference type="RuleBase" id="RU361187"/>
    </source>
</evidence>
<dbReference type="Pfam" id="PF04616">
    <property type="entry name" value="Glyco_hydro_43"/>
    <property type="match status" value="1"/>
</dbReference>
<dbReference type="CDD" id="cd18620">
    <property type="entry name" value="GH43_XylA-like"/>
    <property type="match status" value="1"/>
</dbReference>
<keyword evidence="5 6" id="KW-0326">Glycosidase</keyword>
<evidence type="ECO:0000256" key="2">
    <source>
        <dbReference type="ARBA" id="ARBA00022651"/>
    </source>
</evidence>
<keyword evidence="8" id="KW-1185">Reference proteome</keyword>
<comment type="caution">
    <text evidence="7">The sequence shown here is derived from an EMBL/GenBank/DDBJ whole genome shotgun (WGS) entry which is preliminary data.</text>
</comment>
<dbReference type="InterPro" id="IPR052176">
    <property type="entry name" value="Glycosyl_Hydrlase_43_Enz"/>
</dbReference>
<keyword evidence="4" id="KW-0119">Carbohydrate metabolism</keyword>
<organism evidence="7 8">
    <name type="scientific">Streptococcus moroccensis</name>
    <dbReference type="NCBI Taxonomy" id="1451356"/>
    <lineage>
        <taxon>Bacteria</taxon>
        <taxon>Bacillati</taxon>
        <taxon>Bacillota</taxon>
        <taxon>Bacilli</taxon>
        <taxon>Lactobacillales</taxon>
        <taxon>Streptococcaceae</taxon>
        <taxon>Streptococcus</taxon>
    </lineage>
</organism>
<keyword evidence="3 6" id="KW-0378">Hydrolase</keyword>
<protein>
    <recommendedName>
        <fullName evidence="9">Glycosyl hydrolase family 43</fullName>
    </recommendedName>
</protein>
<dbReference type="Proteomes" id="UP001223079">
    <property type="component" value="Unassembled WGS sequence"/>
</dbReference>
<evidence type="ECO:0000256" key="1">
    <source>
        <dbReference type="ARBA" id="ARBA00009865"/>
    </source>
</evidence>
<proteinExistence type="inferred from homology"/>
<keyword evidence="2" id="KW-0858">Xylan degradation</keyword>
<dbReference type="PANTHER" id="PTHR43772">
    <property type="entry name" value="ENDO-1,4-BETA-XYLANASE"/>
    <property type="match status" value="1"/>
</dbReference>
<keyword evidence="2" id="KW-0624">Polysaccharide degradation</keyword>
<dbReference type="EMBL" id="JAUSTM010000007">
    <property type="protein sequence ID" value="MDQ0222357.1"/>
    <property type="molecule type" value="Genomic_DNA"/>
</dbReference>
<dbReference type="SUPFAM" id="SSF75005">
    <property type="entry name" value="Arabinanase/levansucrase/invertase"/>
    <property type="match status" value="1"/>
</dbReference>
<sequence length="501" mass="56410">MKKQAFNPYLPLDTYIPDGEPHVFGDRVYVYGSHDAEGGTNFCLLDYECWSASVHDLSDWRCEGTIYRAEQCRHYSGERQDMYAPDAVQGPDGRFYLYYDLSGQGNHGFDGPISVAVCDTPAGKYEYYGDVHYPDGRPLLRFIPFDPAVLNDNGRIWLSYGWGLGIDTHAPILRRVMPKVMSKIFNKSIREIQEEEPLSILGANVVELEPDMLTVKGEPKRILPAMNNAPKKTALRDHSFYEAASLRKFGDLYYFIYSSHVNHELCYATSKYPDRDFTYRGVIISNGDIGMDGRKAKDRLCATGTNHGSIEKINGQYYIFYHRLTHNTAFSRQGCAEPIQIDGGGTIRQVEMTSCGLNGGPLRAEGTYPAAICCNLTNGHMPHLSNAHPNRYSPNISHEGDSRFIRDIENKTLIGYKYFAFTGNSSLCVTYRHGGGKLRVMTEPGYPLAEIELPFQPNWCESGFAQFAAVGTLPLYLEYFGKGKVDLLNLRMEQFPLINAN</sequence>
<dbReference type="RefSeq" id="WP_307121561.1">
    <property type="nucleotide sequence ID" value="NZ_JAUSTM010000007.1"/>
</dbReference>
<dbReference type="InterPro" id="IPR006710">
    <property type="entry name" value="Glyco_hydro_43"/>
</dbReference>
<evidence type="ECO:0000256" key="3">
    <source>
        <dbReference type="ARBA" id="ARBA00022801"/>
    </source>
</evidence>
<reference evidence="7 8" key="1">
    <citation type="submission" date="2023-07" db="EMBL/GenBank/DDBJ databases">
        <title>Genomic Encyclopedia of Type Strains, Phase IV (KMG-IV): sequencing the most valuable type-strain genomes for metagenomic binning, comparative biology and taxonomic classification.</title>
        <authorList>
            <person name="Goeker M."/>
        </authorList>
    </citation>
    <scope>NUCLEOTIDE SEQUENCE [LARGE SCALE GENOMIC DNA]</scope>
    <source>
        <strain evidence="7 8">DSM 105143</strain>
    </source>
</reference>
<evidence type="ECO:0000313" key="7">
    <source>
        <dbReference type="EMBL" id="MDQ0222357.1"/>
    </source>
</evidence>
<gene>
    <name evidence="7" type="ORF">J2S23_000909</name>
</gene>
<evidence type="ECO:0000313" key="8">
    <source>
        <dbReference type="Proteomes" id="UP001223079"/>
    </source>
</evidence>
<dbReference type="PANTHER" id="PTHR43772:SF2">
    <property type="entry name" value="PUTATIVE (AFU_ORTHOLOGUE AFUA_2G04480)-RELATED"/>
    <property type="match status" value="1"/>
</dbReference>
<comment type="similarity">
    <text evidence="1 6">Belongs to the glycosyl hydrolase 43 family.</text>
</comment>
<dbReference type="Gene3D" id="2.115.10.20">
    <property type="entry name" value="Glycosyl hydrolase domain, family 43"/>
    <property type="match status" value="1"/>
</dbReference>
<evidence type="ECO:0000256" key="4">
    <source>
        <dbReference type="ARBA" id="ARBA00023277"/>
    </source>
</evidence>
<accession>A0ABT9YQT3</accession>
<evidence type="ECO:0000256" key="5">
    <source>
        <dbReference type="ARBA" id="ARBA00023295"/>
    </source>
</evidence>
<evidence type="ECO:0008006" key="9">
    <source>
        <dbReference type="Google" id="ProtNLM"/>
    </source>
</evidence>
<dbReference type="InterPro" id="IPR023296">
    <property type="entry name" value="Glyco_hydro_beta-prop_sf"/>
</dbReference>